<keyword evidence="3" id="KW-1185">Reference proteome</keyword>
<dbReference type="Proteomes" id="UP000326759">
    <property type="component" value="Unassembled WGS sequence"/>
</dbReference>
<gene>
    <name evidence="2" type="ORF">Anas_03573</name>
</gene>
<feature type="compositionally biased region" description="Acidic residues" evidence="1">
    <location>
        <begin position="149"/>
        <end position="158"/>
    </location>
</feature>
<evidence type="ECO:0000313" key="3">
    <source>
        <dbReference type="Proteomes" id="UP000326759"/>
    </source>
</evidence>
<evidence type="ECO:0000313" key="2">
    <source>
        <dbReference type="EMBL" id="KAB7507651.1"/>
    </source>
</evidence>
<reference evidence="2 3" key="1">
    <citation type="journal article" date="2019" name="PLoS Biol.">
        <title>Sex chromosomes control vertical transmission of feminizing Wolbachia symbionts in an isopod.</title>
        <authorList>
            <person name="Becking T."/>
            <person name="Chebbi M.A."/>
            <person name="Giraud I."/>
            <person name="Moumen B."/>
            <person name="Laverre T."/>
            <person name="Caubet Y."/>
            <person name="Peccoud J."/>
            <person name="Gilbert C."/>
            <person name="Cordaux R."/>
        </authorList>
    </citation>
    <scope>NUCLEOTIDE SEQUENCE [LARGE SCALE GENOMIC DNA]</scope>
    <source>
        <strain evidence="2">ANa2</strain>
        <tissue evidence="2">Whole body excluding digestive tract and cuticle</tissue>
    </source>
</reference>
<evidence type="ECO:0000256" key="1">
    <source>
        <dbReference type="SAM" id="MobiDB-lite"/>
    </source>
</evidence>
<feature type="region of interest" description="Disordered" evidence="1">
    <location>
        <begin position="148"/>
        <end position="189"/>
    </location>
</feature>
<name>A0A5N5TNH4_9CRUS</name>
<evidence type="ECO:0008006" key="4">
    <source>
        <dbReference type="Google" id="ProtNLM"/>
    </source>
</evidence>
<comment type="caution">
    <text evidence="2">The sequence shown here is derived from an EMBL/GenBank/DDBJ whole genome shotgun (WGS) entry which is preliminary data.</text>
</comment>
<sequence length="267" mass="30377">MDKDQQNYEEISNSTNIEPETENEILFGSFSATLTKGVRSQAWIEIANFARSVNLIPRDKKWTYARDVLWQNIKKATMAKRDITTKTGKEGMGKLTEIDELVLEILGKESPHFYGLGVKEIIPSLESANPISGLSNFSSKTSIHHEIGDDNDGFENIDDSPQPVTHQSSHGLKKRKRPTTPQHLKRDDEDECLSEMDPIMKELYKAKIYKTRLEILDLETKLGLPGSDFTRDFPDDSIRRSTTTVLDMPGTSTLMERHKTFILGERF</sequence>
<protein>
    <recommendedName>
        <fullName evidence="4">Regulatory protein zeste</fullName>
    </recommendedName>
</protein>
<organism evidence="2 3">
    <name type="scientific">Armadillidium nasatum</name>
    <dbReference type="NCBI Taxonomy" id="96803"/>
    <lineage>
        <taxon>Eukaryota</taxon>
        <taxon>Metazoa</taxon>
        <taxon>Ecdysozoa</taxon>
        <taxon>Arthropoda</taxon>
        <taxon>Crustacea</taxon>
        <taxon>Multicrustacea</taxon>
        <taxon>Malacostraca</taxon>
        <taxon>Eumalacostraca</taxon>
        <taxon>Peracarida</taxon>
        <taxon>Isopoda</taxon>
        <taxon>Oniscidea</taxon>
        <taxon>Crinocheta</taxon>
        <taxon>Armadillidiidae</taxon>
        <taxon>Armadillidium</taxon>
    </lineage>
</organism>
<accession>A0A5N5TNH4</accession>
<dbReference type="OrthoDB" id="6766923at2759"/>
<proteinExistence type="predicted"/>
<dbReference type="EMBL" id="SEYY01000271">
    <property type="protein sequence ID" value="KAB7507651.1"/>
    <property type="molecule type" value="Genomic_DNA"/>
</dbReference>
<dbReference type="AlphaFoldDB" id="A0A5N5TNH4"/>